<feature type="domain" description="Macroglobulin" evidence="2">
    <location>
        <begin position="47"/>
        <end position="126"/>
    </location>
</feature>
<name>A0A916JEB5_9BACT</name>
<evidence type="ECO:0000313" key="3">
    <source>
        <dbReference type="EMBL" id="CAG5006854.1"/>
    </source>
</evidence>
<dbReference type="Pfam" id="PF01835">
    <property type="entry name" value="MG2"/>
    <property type="match status" value="1"/>
</dbReference>
<dbReference type="Proteomes" id="UP000680038">
    <property type="component" value="Unassembled WGS sequence"/>
</dbReference>
<comment type="caution">
    <text evidence="3">The sequence shown here is derived from an EMBL/GenBank/DDBJ whole genome shotgun (WGS) entry which is preliminary data.</text>
</comment>
<dbReference type="GO" id="GO:0004866">
    <property type="term" value="F:endopeptidase inhibitor activity"/>
    <property type="evidence" value="ECO:0007669"/>
    <property type="project" value="InterPro"/>
</dbReference>
<dbReference type="InterPro" id="IPR002890">
    <property type="entry name" value="MG2"/>
</dbReference>
<evidence type="ECO:0000259" key="2">
    <source>
        <dbReference type="Pfam" id="PF01835"/>
    </source>
</evidence>
<dbReference type="Gene3D" id="2.60.40.1930">
    <property type="match status" value="1"/>
</dbReference>
<dbReference type="EMBL" id="CAJRAF010000002">
    <property type="protein sequence ID" value="CAG5006854.1"/>
    <property type="molecule type" value="Genomic_DNA"/>
</dbReference>
<keyword evidence="4" id="KW-1185">Reference proteome</keyword>
<feature type="signal peptide" evidence="1">
    <location>
        <begin position="1"/>
        <end position="21"/>
    </location>
</feature>
<sequence>MRYISVYIFLILFANSFDSTAQSKQLEDNVFLEKLRFYSKNSPSNLLFVHTDKNIYTNNENIWFSAYVVRSESVDFSKHTILSLVLVREANQKVQLQDKFAMENGLASGNMALPDSLPPGNYQLIAYTDVVDKNQLPIILFVQKLTIKSITESPFSVSTMLLDTVDIDGKLRVKVQLELPDPKSRVKPVVEYSIGKATPVVAKIDGNNTSIITISTDEFSEQQPTMLISARYNDDIQYVTVPLPSKLSKGIVAKFYPEGGHLVDGLTATVGWETKTTQNLSVPIQGILFKDNTPIDTISTTSYGVGAFSFVPDRKCRYSVQVEQNKILPKDTVYYLPEILPDGIALHLKQAVVNDTLSFQIEGQVGKNLQVLIHDYREGYASFLVAMQKSRVDKTVVLAAVPKGLATITILDEEGRPVVERIFFAHYDRRIEMSSEELKKTYLKREKISTKLQFKDQSNQPVQGIVSIACVQENRFDPANEQDIESYIFLNSSLGTLPLDPAGRRFENKSFLEHILLIKGWRKYTWQDLLTSSPGDTAQTPSSLTVSGKVLYLGKPLKKAVDLNIMKDVKDVSVYSTNPGGIFEIPYPDLLVPSGKALRASVNMQNKDGYSIELEDPFWEVNKNLAKTILITTSGLTSAGQSSRESMLKGMEHATQLKEVIVRVGGRNNSIYGGKRGTNACGDYVIGNVLYYPHISPLYYSTKDDPNRRQPKKGELYQDGIAKLSMSGELIGYIGDNSEWEWKSRKVVYSGCMAEQDKTIFKLNGIYTAREFYGFDEQLKDFTDPQLLSTLYWKSGLVINDQGEVDCSFFTGDITGKFRIVVQGIGSNDLIYGQQEFEVK</sequence>
<feature type="chain" id="PRO_5037801803" description="Macroglobulin domain-containing protein" evidence="1">
    <location>
        <begin position="22"/>
        <end position="840"/>
    </location>
</feature>
<keyword evidence="1" id="KW-0732">Signal</keyword>
<dbReference type="RefSeq" id="WP_215240337.1">
    <property type="nucleotide sequence ID" value="NZ_CAJRAF010000002.1"/>
</dbReference>
<proteinExistence type="predicted"/>
<reference evidence="3" key="1">
    <citation type="submission" date="2021-04" db="EMBL/GenBank/DDBJ databases">
        <authorList>
            <person name="Rodrigo-Torres L."/>
            <person name="Arahal R. D."/>
            <person name="Lucena T."/>
        </authorList>
    </citation>
    <scope>NUCLEOTIDE SEQUENCE</scope>
    <source>
        <strain evidence="3">CECT 9275</strain>
    </source>
</reference>
<protein>
    <recommendedName>
        <fullName evidence="2">Macroglobulin domain-containing protein</fullName>
    </recommendedName>
</protein>
<dbReference type="AlphaFoldDB" id="A0A916JEB5"/>
<gene>
    <name evidence="3" type="ORF">DYBT9275_03910</name>
</gene>
<evidence type="ECO:0000313" key="4">
    <source>
        <dbReference type="Proteomes" id="UP000680038"/>
    </source>
</evidence>
<accession>A0A916JEB5</accession>
<organism evidence="3 4">
    <name type="scientific">Dyadobacter helix</name>
    <dbReference type="NCBI Taxonomy" id="2822344"/>
    <lineage>
        <taxon>Bacteria</taxon>
        <taxon>Pseudomonadati</taxon>
        <taxon>Bacteroidota</taxon>
        <taxon>Cytophagia</taxon>
        <taxon>Cytophagales</taxon>
        <taxon>Spirosomataceae</taxon>
        <taxon>Dyadobacter</taxon>
    </lineage>
</organism>
<evidence type="ECO:0000256" key="1">
    <source>
        <dbReference type="SAM" id="SignalP"/>
    </source>
</evidence>